<accession>M2R3G6</accession>
<evidence type="ECO:0000256" key="2">
    <source>
        <dbReference type="ARBA" id="ARBA00022478"/>
    </source>
</evidence>
<evidence type="ECO:0000256" key="4">
    <source>
        <dbReference type="ARBA" id="ARBA00023242"/>
    </source>
</evidence>
<organism evidence="6 7">
    <name type="scientific">Ceriporiopsis subvermispora (strain B)</name>
    <name type="common">White-rot fungus</name>
    <name type="synonym">Gelatoporia subvermispora</name>
    <dbReference type="NCBI Taxonomy" id="914234"/>
    <lineage>
        <taxon>Eukaryota</taxon>
        <taxon>Fungi</taxon>
        <taxon>Dikarya</taxon>
        <taxon>Basidiomycota</taxon>
        <taxon>Agaricomycotina</taxon>
        <taxon>Agaricomycetes</taxon>
        <taxon>Polyporales</taxon>
        <taxon>Gelatoporiaceae</taxon>
        <taxon>Gelatoporia</taxon>
    </lineage>
</organism>
<name>M2R3G6_CERS8</name>
<comment type="subcellular location">
    <subcellularLocation>
        <location evidence="1">Nucleus</location>
    </subcellularLocation>
</comment>
<gene>
    <name evidence="6" type="ORF">CERSUDRAFT_112752</name>
</gene>
<sequence>MSEPSGSGQQPKAIASLAKKQSDTTRGGGARLKFVPTIPARRAKVDVKQEEVPAAAPTSRGERGRGRGQDRGRGRGRGGGGEGRGGPPRPPAVEMTASGPFAMGPTLAGTSARRTAPRSNFTPIVPQGPGGPKLGAGLTQTTAPTLKREKGEKEKKADDDDHEVYSDPDEGVEIVDMDDIKKMDWMAPESLGKEKTDKKKSSKKKTATVTVKEEESEPVLDRKGKGVAVEDPMDVGEGVKEEVNLANALDLSDSEDEEELEDIIDDFSVTAEVEEDSDIRQERLYFFQFPNPFPTFVARTPQPAADTTTSESPKPEDSQKKVTFAQDTKPPAAGSSVPGSASESKTEEEPKIDGVIGQLEVYQSGAVKMRLSNGILLDVSAATQPSFLQQAVHVDPTNKRICVLGEVNRRFVVSPNLDALLSSMELADNPPSIPFAEGLITMDTT</sequence>
<dbReference type="PANTHER" id="PTHR13408:SF0">
    <property type="entry name" value="DNA-DIRECTED RNA POLYMERASE III SUBUNIT RPC4"/>
    <property type="match status" value="1"/>
</dbReference>
<dbReference type="OrthoDB" id="5836119at2759"/>
<feature type="region of interest" description="Disordered" evidence="5">
    <location>
        <begin position="296"/>
        <end position="352"/>
    </location>
</feature>
<dbReference type="Proteomes" id="UP000016930">
    <property type="component" value="Unassembled WGS sequence"/>
</dbReference>
<dbReference type="EMBL" id="KB445794">
    <property type="protein sequence ID" value="EMD39060.1"/>
    <property type="molecule type" value="Genomic_DNA"/>
</dbReference>
<dbReference type="STRING" id="914234.M2R3G6"/>
<dbReference type="HOGENOM" id="CLU_033578_0_0_1"/>
<feature type="compositionally biased region" description="Polar residues" evidence="5">
    <location>
        <begin position="108"/>
        <end position="122"/>
    </location>
</feature>
<feature type="region of interest" description="Disordered" evidence="5">
    <location>
        <begin position="1"/>
        <end position="237"/>
    </location>
</feature>
<dbReference type="GO" id="GO:0005666">
    <property type="term" value="C:RNA polymerase III complex"/>
    <property type="evidence" value="ECO:0007669"/>
    <property type="project" value="InterPro"/>
</dbReference>
<feature type="compositionally biased region" description="Gly residues" evidence="5">
    <location>
        <begin position="77"/>
        <end position="86"/>
    </location>
</feature>
<dbReference type="GO" id="GO:0003677">
    <property type="term" value="F:DNA binding"/>
    <property type="evidence" value="ECO:0007669"/>
    <property type="project" value="InterPro"/>
</dbReference>
<dbReference type="AlphaFoldDB" id="M2R3G6"/>
<proteinExistence type="predicted"/>
<protein>
    <recommendedName>
        <fullName evidence="8">DNA-directed RNA polymerase III subunit RPC4</fullName>
    </recommendedName>
</protein>
<evidence type="ECO:0000313" key="6">
    <source>
        <dbReference type="EMBL" id="EMD39060.1"/>
    </source>
</evidence>
<evidence type="ECO:0000256" key="5">
    <source>
        <dbReference type="SAM" id="MobiDB-lite"/>
    </source>
</evidence>
<dbReference type="InterPro" id="IPR007811">
    <property type="entry name" value="RPC4"/>
</dbReference>
<keyword evidence="2" id="KW-0240">DNA-directed RNA polymerase</keyword>
<feature type="compositionally biased region" description="Basic and acidic residues" evidence="5">
    <location>
        <begin position="60"/>
        <end position="73"/>
    </location>
</feature>
<evidence type="ECO:0000313" key="7">
    <source>
        <dbReference type="Proteomes" id="UP000016930"/>
    </source>
</evidence>
<feature type="compositionally biased region" description="Basic and acidic residues" evidence="5">
    <location>
        <begin position="146"/>
        <end position="165"/>
    </location>
</feature>
<evidence type="ECO:0000256" key="1">
    <source>
        <dbReference type="ARBA" id="ARBA00004123"/>
    </source>
</evidence>
<keyword evidence="3" id="KW-0804">Transcription</keyword>
<feature type="compositionally biased region" description="Low complexity" evidence="5">
    <location>
        <begin position="330"/>
        <end position="343"/>
    </location>
</feature>
<evidence type="ECO:0008006" key="8">
    <source>
        <dbReference type="Google" id="ProtNLM"/>
    </source>
</evidence>
<dbReference type="PANTHER" id="PTHR13408">
    <property type="entry name" value="DNA-DIRECTED RNA POLYMERASE III"/>
    <property type="match status" value="1"/>
</dbReference>
<keyword evidence="7" id="KW-1185">Reference proteome</keyword>
<feature type="compositionally biased region" description="Acidic residues" evidence="5">
    <location>
        <begin position="166"/>
        <end position="177"/>
    </location>
</feature>
<dbReference type="GO" id="GO:0042797">
    <property type="term" value="P:tRNA transcription by RNA polymerase III"/>
    <property type="evidence" value="ECO:0007669"/>
    <property type="project" value="TreeGrafter"/>
</dbReference>
<dbReference type="Pfam" id="PF05132">
    <property type="entry name" value="RNA_pol_Rpc4"/>
    <property type="match status" value="1"/>
</dbReference>
<evidence type="ECO:0000256" key="3">
    <source>
        <dbReference type="ARBA" id="ARBA00023163"/>
    </source>
</evidence>
<feature type="compositionally biased region" description="Polar residues" evidence="5">
    <location>
        <begin position="1"/>
        <end position="10"/>
    </location>
</feature>
<reference evidence="6 7" key="1">
    <citation type="journal article" date="2012" name="Proc. Natl. Acad. Sci. U.S.A.">
        <title>Comparative genomics of Ceriporiopsis subvermispora and Phanerochaete chrysosporium provide insight into selective ligninolysis.</title>
        <authorList>
            <person name="Fernandez-Fueyo E."/>
            <person name="Ruiz-Duenas F.J."/>
            <person name="Ferreira P."/>
            <person name="Floudas D."/>
            <person name="Hibbett D.S."/>
            <person name="Canessa P."/>
            <person name="Larrondo L.F."/>
            <person name="James T.Y."/>
            <person name="Seelenfreund D."/>
            <person name="Lobos S."/>
            <person name="Polanco R."/>
            <person name="Tello M."/>
            <person name="Honda Y."/>
            <person name="Watanabe T."/>
            <person name="Watanabe T."/>
            <person name="Ryu J.S."/>
            <person name="Kubicek C.P."/>
            <person name="Schmoll M."/>
            <person name="Gaskell J."/>
            <person name="Hammel K.E."/>
            <person name="St John F.J."/>
            <person name="Vanden Wymelenberg A."/>
            <person name="Sabat G."/>
            <person name="Splinter BonDurant S."/>
            <person name="Syed K."/>
            <person name="Yadav J.S."/>
            <person name="Doddapaneni H."/>
            <person name="Subramanian V."/>
            <person name="Lavin J.L."/>
            <person name="Oguiza J.A."/>
            <person name="Perez G."/>
            <person name="Pisabarro A.G."/>
            <person name="Ramirez L."/>
            <person name="Santoyo F."/>
            <person name="Master E."/>
            <person name="Coutinho P.M."/>
            <person name="Henrissat B."/>
            <person name="Lombard V."/>
            <person name="Magnuson J.K."/>
            <person name="Kuees U."/>
            <person name="Hori C."/>
            <person name="Igarashi K."/>
            <person name="Samejima M."/>
            <person name="Held B.W."/>
            <person name="Barry K.W."/>
            <person name="LaButti K.M."/>
            <person name="Lapidus A."/>
            <person name="Lindquist E.A."/>
            <person name="Lucas S.M."/>
            <person name="Riley R."/>
            <person name="Salamov A.A."/>
            <person name="Hoffmeister D."/>
            <person name="Schwenk D."/>
            <person name="Hadar Y."/>
            <person name="Yarden O."/>
            <person name="de Vries R.P."/>
            <person name="Wiebenga A."/>
            <person name="Stenlid J."/>
            <person name="Eastwood D."/>
            <person name="Grigoriev I.V."/>
            <person name="Berka R.M."/>
            <person name="Blanchette R.A."/>
            <person name="Kersten P."/>
            <person name="Martinez A.T."/>
            <person name="Vicuna R."/>
            <person name="Cullen D."/>
        </authorList>
    </citation>
    <scope>NUCLEOTIDE SEQUENCE [LARGE SCALE GENOMIC DNA]</scope>
    <source>
        <strain evidence="6 7">B</strain>
    </source>
</reference>
<keyword evidence="4" id="KW-0539">Nucleus</keyword>